<protein>
    <submittedName>
        <fullName evidence="2">Uncharacterized protein YndB with AHSA1/START domain</fullName>
    </submittedName>
</protein>
<proteinExistence type="predicted"/>
<feature type="compositionally biased region" description="Polar residues" evidence="1">
    <location>
        <begin position="1"/>
        <end position="12"/>
    </location>
</feature>
<dbReference type="RefSeq" id="WP_184398412.1">
    <property type="nucleotide sequence ID" value="NZ_BAAAJD010000026.1"/>
</dbReference>
<feature type="region of interest" description="Disordered" evidence="1">
    <location>
        <begin position="1"/>
        <end position="59"/>
    </location>
</feature>
<dbReference type="InterPro" id="IPR023393">
    <property type="entry name" value="START-like_dom_sf"/>
</dbReference>
<comment type="caution">
    <text evidence="2">The sequence shown here is derived from an EMBL/GenBank/DDBJ whole genome shotgun (WGS) entry which is preliminary data.</text>
</comment>
<dbReference type="Proteomes" id="UP000572635">
    <property type="component" value="Unassembled WGS sequence"/>
</dbReference>
<keyword evidence="3" id="KW-1185">Reference proteome</keyword>
<reference evidence="2 3" key="1">
    <citation type="submission" date="2020-08" db="EMBL/GenBank/DDBJ databases">
        <title>Sequencing the genomes of 1000 actinobacteria strains.</title>
        <authorList>
            <person name="Klenk H.-P."/>
        </authorList>
    </citation>
    <scope>NUCLEOTIDE SEQUENCE [LARGE SCALE GENOMIC DNA]</scope>
    <source>
        <strain evidence="2 3">DSM 44551</strain>
    </source>
</reference>
<evidence type="ECO:0000313" key="2">
    <source>
        <dbReference type="EMBL" id="MBB5435532.1"/>
    </source>
</evidence>
<dbReference type="SUPFAM" id="SSF55961">
    <property type="entry name" value="Bet v1-like"/>
    <property type="match status" value="1"/>
</dbReference>
<sequence>MTRQKSFKNTVRSRMAETGESYTAARRRILEKQAPDAPRTGAQSGAGEASEGIGAHRPAAVAERTGRSWEEWFALLDAWGATARDHTEIARHLVREEGVEGWWAQSITVAYEQERGMRLPGQMSDGTFSVTGSRTVAVPVQRLFAAFADEALRDRWLPGAGLRVRTATEPKNFRADWEGGGLLVAGFTAKGEAKSHVGIAHERLPDAEQAARTKAYWRERLAALKALLEEEG</sequence>
<evidence type="ECO:0000313" key="3">
    <source>
        <dbReference type="Proteomes" id="UP000572635"/>
    </source>
</evidence>
<dbReference type="AlphaFoldDB" id="A0A7W8QRZ2"/>
<evidence type="ECO:0000256" key="1">
    <source>
        <dbReference type="SAM" id="MobiDB-lite"/>
    </source>
</evidence>
<organism evidence="2 3">
    <name type="scientific">Nocardiopsis composta</name>
    <dbReference type="NCBI Taxonomy" id="157465"/>
    <lineage>
        <taxon>Bacteria</taxon>
        <taxon>Bacillati</taxon>
        <taxon>Actinomycetota</taxon>
        <taxon>Actinomycetes</taxon>
        <taxon>Streptosporangiales</taxon>
        <taxon>Nocardiopsidaceae</taxon>
        <taxon>Nocardiopsis</taxon>
    </lineage>
</organism>
<name>A0A7W8QRZ2_9ACTN</name>
<dbReference type="EMBL" id="JACHDB010000002">
    <property type="protein sequence ID" value="MBB5435532.1"/>
    <property type="molecule type" value="Genomic_DNA"/>
</dbReference>
<gene>
    <name evidence="2" type="ORF">HDA36_005680</name>
</gene>
<dbReference type="Gene3D" id="3.30.530.20">
    <property type="match status" value="1"/>
</dbReference>
<feature type="compositionally biased region" description="Low complexity" evidence="1">
    <location>
        <begin position="41"/>
        <end position="55"/>
    </location>
</feature>
<accession>A0A7W8QRZ2</accession>